<comment type="similarity">
    <text evidence="1 2">Belongs to the small heat shock protein (HSP20) family.</text>
</comment>
<dbReference type="AlphaFoldDB" id="A0A8T8WI74"/>
<dbReference type="Gene3D" id="2.60.40.790">
    <property type="match status" value="1"/>
</dbReference>
<accession>A0A8T8WI74</accession>
<dbReference type="InterPro" id="IPR008978">
    <property type="entry name" value="HSP20-like_chaperone"/>
</dbReference>
<feature type="compositionally biased region" description="Polar residues" evidence="3">
    <location>
        <begin position="1"/>
        <end position="41"/>
    </location>
</feature>
<evidence type="ECO:0000313" key="6">
    <source>
        <dbReference type="Proteomes" id="UP000826254"/>
    </source>
</evidence>
<feature type="domain" description="SHSP" evidence="4">
    <location>
        <begin position="38"/>
        <end position="148"/>
    </location>
</feature>
<proteinExistence type="inferred from homology"/>
<keyword evidence="5" id="KW-0614">Plasmid</keyword>
<sequence>MSSFPFNETQVESRGGETSQATDWNVTQSTQEPTFQPNQQRFAYPDVDIVDAGDSVIAYVDLPGYDADDIRVRIDQQTLLIDATREEEIGETDTVVARERPTTVERMVTLPAVVRAGGAEAELNDGVCMISLPKAATDRYEEIHVKGE</sequence>
<feature type="region of interest" description="Disordered" evidence="3">
    <location>
        <begin position="1"/>
        <end position="42"/>
    </location>
</feature>
<dbReference type="PROSITE" id="PS01031">
    <property type="entry name" value="SHSP"/>
    <property type="match status" value="1"/>
</dbReference>
<protein>
    <submittedName>
        <fullName evidence="5">Hsp20/alpha crystallin family protein</fullName>
    </submittedName>
</protein>
<evidence type="ECO:0000256" key="2">
    <source>
        <dbReference type="RuleBase" id="RU003616"/>
    </source>
</evidence>
<keyword evidence="6" id="KW-1185">Reference proteome</keyword>
<dbReference type="KEGG" id="hmp:K6T50_18640"/>
<geneLocation type="plasmid" evidence="5 6">
    <name>unnamed2</name>
</geneLocation>
<name>A0A8T8WI74_9EURY</name>
<dbReference type="GeneID" id="67180204"/>
<dbReference type="Pfam" id="PF00011">
    <property type="entry name" value="HSP20"/>
    <property type="match status" value="1"/>
</dbReference>
<evidence type="ECO:0000259" key="4">
    <source>
        <dbReference type="PROSITE" id="PS01031"/>
    </source>
</evidence>
<dbReference type="Proteomes" id="UP000826254">
    <property type="component" value="Plasmid unnamed2"/>
</dbReference>
<dbReference type="InterPro" id="IPR002068">
    <property type="entry name" value="A-crystallin/Hsp20_dom"/>
</dbReference>
<evidence type="ECO:0000313" key="5">
    <source>
        <dbReference type="EMBL" id="QZP39582.1"/>
    </source>
</evidence>
<dbReference type="EMBL" id="CP081960">
    <property type="protein sequence ID" value="QZP39582.1"/>
    <property type="molecule type" value="Genomic_DNA"/>
</dbReference>
<dbReference type="RefSeq" id="WP_222609331.1">
    <property type="nucleotide sequence ID" value="NZ_CP081960.1"/>
</dbReference>
<gene>
    <name evidence="5" type="ORF">K6T50_18640</name>
</gene>
<organism evidence="5 6">
    <name type="scientific">Halobaculum magnesiiphilum</name>
    <dbReference type="NCBI Taxonomy" id="1017351"/>
    <lineage>
        <taxon>Archaea</taxon>
        <taxon>Methanobacteriati</taxon>
        <taxon>Methanobacteriota</taxon>
        <taxon>Stenosarchaea group</taxon>
        <taxon>Halobacteria</taxon>
        <taxon>Halobacteriales</taxon>
        <taxon>Haloferacaceae</taxon>
        <taxon>Halobaculum</taxon>
    </lineage>
</organism>
<reference evidence="5 6" key="1">
    <citation type="journal article" date="2021" name="Int. J. Syst. Evol. Microbiol.">
        <title>Halobaculum halophilum sp. nov. and Halobaculum salinum sp. nov., isolated from salt lake and saline soil.</title>
        <authorList>
            <person name="Cui H.L."/>
            <person name="Shi X.W."/>
            <person name="Yin X.M."/>
            <person name="Yang X.Y."/>
            <person name="Hou J."/>
            <person name="Zhu L."/>
        </authorList>
    </citation>
    <scope>NUCLEOTIDE SEQUENCE [LARGE SCALE GENOMIC DNA]</scope>
    <source>
        <strain evidence="5 6">NBRC 109044</strain>
    </source>
</reference>
<evidence type="ECO:0000256" key="1">
    <source>
        <dbReference type="PROSITE-ProRule" id="PRU00285"/>
    </source>
</evidence>
<dbReference type="SUPFAM" id="SSF49764">
    <property type="entry name" value="HSP20-like chaperones"/>
    <property type="match status" value="1"/>
</dbReference>
<dbReference type="CDD" id="cd06464">
    <property type="entry name" value="ACD_sHsps-like"/>
    <property type="match status" value="1"/>
</dbReference>
<evidence type="ECO:0000256" key="3">
    <source>
        <dbReference type="SAM" id="MobiDB-lite"/>
    </source>
</evidence>